<gene>
    <name evidence="3" type="ORF">TELCIR_18684</name>
</gene>
<dbReference type="InterPro" id="IPR000626">
    <property type="entry name" value="Ubiquitin-like_dom"/>
</dbReference>
<protein>
    <submittedName>
        <fullName evidence="3">Ubiquitin family protein</fullName>
    </submittedName>
</protein>
<evidence type="ECO:0000259" key="2">
    <source>
        <dbReference type="PROSITE" id="PS50053"/>
    </source>
</evidence>
<reference evidence="3 4" key="1">
    <citation type="submission" date="2015-09" db="EMBL/GenBank/DDBJ databases">
        <title>Draft genome of the parasitic nematode Teladorsagia circumcincta isolate WARC Sus (inbred).</title>
        <authorList>
            <person name="Mitreva M."/>
        </authorList>
    </citation>
    <scope>NUCLEOTIDE SEQUENCE [LARGE SCALE GENOMIC DNA]</scope>
    <source>
        <strain evidence="3 4">S</strain>
    </source>
</reference>
<dbReference type="SUPFAM" id="SSF63491">
    <property type="entry name" value="BAG domain"/>
    <property type="match status" value="1"/>
</dbReference>
<dbReference type="Gene3D" id="1.20.58.120">
    <property type="entry name" value="BAG domain"/>
    <property type="match status" value="1"/>
</dbReference>
<feature type="non-terminal residue" evidence="3">
    <location>
        <position position="167"/>
    </location>
</feature>
<dbReference type="AlphaFoldDB" id="A0A2G9TRB4"/>
<dbReference type="InterPro" id="IPR029071">
    <property type="entry name" value="Ubiquitin-like_domsf"/>
</dbReference>
<dbReference type="PROSITE" id="PS50053">
    <property type="entry name" value="UBIQUITIN_2"/>
    <property type="match status" value="1"/>
</dbReference>
<evidence type="ECO:0000313" key="3">
    <source>
        <dbReference type="EMBL" id="PIO59840.1"/>
    </source>
</evidence>
<feature type="non-terminal residue" evidence="3">
    <location>
        <position position="1"/>
    </location>
</feature>
<accession>A0A2G9TRB4</accession>
<evidence type="ECO:0000256" key="1">
    <source>
        <dbReference type="SAM" id="Coils"/>
    </source>
</evidence>
<dbReference type="GO" id="GO:0051087">
    <property type="term" value="F:protein-folding chaperone binding"/>
    <property type="evidence" value="ECO:0007669"/>
    <property type="project" value="InterPro"/>
</dbReference>
<dbReference type="SUPFAM" id="SSF54236">
    <property type="entry name" value="Ubiquitin-like"/>
    <property type="match status" value="1"/>
</dbReference>
<keyword evidence="4" id="KW-1185">Reference proteome</keyword>
<dbReference type="EMBL" id="KZ356789">
    <property type="protein sequence ID" value="PIO59840.1"/>
    <property type="molecule type" value="Genomic_DNA"/>
</dbReference>
<proteinExistence type="predicted"/>
<dbReference type="Gene3D" id="3.10.20.90">
    <property type="entry name" value="Phosphatidylinositol 3-kinase Catalytic Subunit, Chain A, domain 1"/>
    <property type="match status" value="1"/>
</dbReference>
<sequence length="167" mass="18450">ITMLVKVSVGSKSFPIEIGKEDGSISTLGQFKTHVAKEANIESSCMKIIHRGKTITGEDDLSLLDMNFKDNDKILIMGKVSSSLKDDPGFSALVAYEKANLVGLQKQHEQIESDLSAMELNFLDVQKSLEMVKRMEKRLANFTETSMKHLEALDGLSIIGELTSETQ</sequence>
<keyword evidence="1" id="KW-0175">Coiled coil</keyword>
<evidence type="ECO:0000313" key="4">
    <source>
        <dbReference type="Proteomes" id="UP000230423"/>
    </source>
</evidence>
<dbReference type="OrthoDB" id="417450at2759"/>
<name>A0A2G9TRB4_TELCI</name>
<dbReference type="Pfam" id="PF00240">
    <property type="entry name" value="ubiquitin"/>
    <property type="match status" value="1"/>
</dbReference>
<dbReference type="Proteomes" id="UP000230423">
    <property type="component" value="Unassembled WGS sequence"/>
</dbReference>
<organism evidence="3 4">
    <name type="scientific">Teladorsagia circumcincta</name>
    <name type="common">Brown stomach worm</name>
    <name type="synonym">Ostertagia circumcincta</name>
    <dbReference type="NCBI Taxonomy" id="45464"/>
    <lineage>
        <taxon>Eukaryota</taxon>
        <taxon>Metazoa</taxon>
        <taxon>Ecdysozoa</taxon>
        <taxon>Nematoda</taxon>
        <taxon>Chromadorea</taxon>
        <taxon>Rhabditida</taxon>
        <taxon>Rhabditina</taxon>
        <taxon>Rhabditomorpha</taxon>
        <taxon>Strongyloidea</taxon>
        <taxon>Trichostrongylidae</taxon>
        <taxon>Teladorsagia</taxon>
    </lineage>
</organism>
<dbReference type="InterPro" id="IPR036533">
    <property type="entry name" value="BAG_dom_sf"/>
</dbReference>
<feature type="domain" description="Ubiquitin-like" evidence="2">
    <location>
        <begin position="27"/>
        <end position="83"/>
    </location>
</feature>
<feature type="coiled-coil region" evidence="1">
    <location>
        <begin position="101"/>
        <end position="145"/>
    </location>
</feature>